<dbReference type="Gene3D" id="3.90.1410.10">
    <property type="entry name" value="set domain protein methyltransferase, domain 1"/>
    <property type="match status" value="1"/>
</dbReference>
<dbReference type="InterPro" id="IPR046341">
    <property type="entry name" value="SET_dom_sf"/>
</dbReference>
<sequence length="434" mass="50147">MYKLPLISSNVPPTYQLTTQITADHDFLPPLNFLDYFTDCPYTVPWAEICAITLMVQTLHSVPKQHTGRGLMAEEKIHSDDVIISIPQNLLITSESVLKSELGVFFKQYCPSASGHQILSVFLMFERAKEKASDWYHYIESVPVSYNIPAFYGPQCLSVIPPLIYEQTLQQIETVKDSYEQLNVILNHLEHSFPFMHGHGNFDVYKWAWCTVNTRCVFIECFKSNCAGKSCLFHLALAPFLDLLNHSADVQVQAGFNQENKHYEIISLCDFKKYSQVFINYGSHDNRMLLLEYGFVVPNNYNDSISFTIDDIIAAYKHCQFSSHSLNSKLQFILQNNLNKNLMCSCDGPSWNLKIILKILTTDYPVKLQKLNIDNFLQLESDNDNFKKICKYLFSTKLKELSYYPNFTNEYSDLQEQIFQLLVIIQDILIKAMR</sequence>
<comment type="caution">
    <text evidence="2">The sequence shown here is derived from an EMBL/GenBank/DDBJ whole genome shotgun (WGS) entry which is preliminary data.</text>
</comment>
<dbReference type="PANTHER" id="PTHR13271">
    <property type="entry name" value="UNCHARACTERIZED PUTATIVE METHYLTRANSFERASE"/>
    <property type="match status" value="1"/>
</dbReference>
<proteinExistence type="predicted"/>
<evidence type="ECO:0000313" key="2">
    <source>
        <dbReference type="EMBL" id="GBM15459.1"/>
    </source>
</evidence>
<dbReference type="PANTHER" id="PTHR13271:SF151">
    <property type="entry name" value="SET DOMAIN-CONTAINING PROTEIN 4"/>
    <property type="match status" value="1"/>
</dbReference>
<gene>
    <name evidence="2" type="primary">Setd4</name>
    <name evidence="2" type="ORF">AVEN_142120_1</name>
</gene>
<dbReference type="CDD" id="cd19177">
    <property type="entry name" value="SET_SETD4"/>
    <property type="match status" value="1"/>
</dbReference>
<dbReference type="SUPFAM" id="SSF82199">
    <property type="entry name" value="SET domain"/>
    <property type="match status" value="1"/>
</dbReference>
<protein>
    <submittedName>
        <fullName evidence="2">SET domain-containing protein 4</fullName>
    </submittedName>
</protein>
<dbReference type="AlphaFoldDB" id="A0A4Y2DGX2"/>
<name>A0A4Y2DGX2_ARAVE</name>
<dbReference type="Pfam" id="PF00856">
    <property type="entry name" value="SET"/>
    <property type="match status" value="1"/>
</dbReference>
<dbReference type="PROSITE" id="PS50280">
    <property type="entry name" value="SET"/>
    <property type="match status" value="1"/>
</dbReference>
<dbReference type="InterPro" id="IPR001214">
    <property type="entry name" value="SET_dom"/>
</dbReference>
<organism evidence="2 3">
    <name type="scientific">Araneus ventricosus</name>
    <name type="common">Orbweaver spider</name>
    <name type="synonym">Epeira ventricosa</name>
    <dbReference type="NCBI Taxonomy" id="182803"/>
    <lineage>
        <taxon>Eukaryota</taxon>
        <taxon>Metazoa</taxon>
        <taxon>Ecdysozoa</taxon>
        <taxon>Arthropoda</taxon>
        <taxon>Chelicerata</taxon>
        <taxon>Arachnida</taxon>
        <taxon>Araneae</taxon>
        <taxon>Araneomorphae</taxon>
        <taxon>Entelegynae</taxon>
        <taxon>Araneoidea</taxon>
        <taxon>Araneidae</taxon>
        <taxon>Araneus</taxon>
    </lineage>
</organism>
<dbReference type="GO" id="GO:0016279">
    <property type="term" value="F:protein-lysine N-methyltransferase activity"/>
    <property type="evidence" value="ECO:0007669"/>
    <property type="project" value="InterPro"/>
</dbReference>
<dbReference type="Proteomes" id="UP000499080">
    <property type="component" value="Unassembled WGS sequence"/>
</dbReference>
<dbReference type="EMBL" id="BGPR01000360">
    <property type="protein sequence ID" value="GBM15459.1"/>
    <property type="molecule type" value="Genomic_DNA"/>
</dbReference>
<feature type="domain" description="SET" evidence="1">
    <location>
        <begin position="45"/>
        <end position="282"/>
    </location>
</feature>
<reference evidence="2 3" key="1">
    <citation type="journal article" date="2019" name="Sci. Rep.">
        <title>Orb-weaving spider Araneus ventricosus genome elucidates the spidroin gene catalogue.</title>
        <authorList>
            <person name="Kono N."/>
            <person name="Nakamura H."/>
            <person name="Ohtoshi R."/>
            <person name="Moran D.A.P."/>
            <person name="Shinohara A."/>
            <person name="Yoshida Y."/>
            <person name="Fujiwara M."/>
            <person name="Mori M."/>
            <person name="Tomita M."/>
            <person name="Arakawa K."/>
        </authorList>
    </citation>
    <scope>NUCLEOTIDE SEQUENCE [LARGE SCALE GENOMIC DNA]</scope>
</reference>
<evidence type="ECO:0000259" key="1">
    <source>
        <dbReference type="PROSITE" id="PS50280"/>
    </source>
</evidence>
<accession>A0A4Y2DGX2</accession>
<keyword evidence="3" id="KW-1185">Reference proteome</keyword>
<evidence type="ECO:0000313" key="3">
    <source>
        <dbReference type="Proteomes" id="UP000499080"/>
    </source>
</evidence>
<dbReference type="InterPro" id="IPR050600">
    <property type="entry name" value="SETD3_SETD6_MTase"/>
</dbReference>
<dbReference type="InterPro" id="IPR044429">
    <property type="entry name" value="SETD4_SET"/>
</dbReference>
<dbReference type="OrthoDB" id="341421at2759"/>